<evidence type="ECO:0000313" key="1">
    <source>
        <dbReference type="EMBL" id="JAD98547.1"/>
    </source>
</evidence>
<accession>A0A0A9ER99</accession>
<dbReference type="EMBL" id="GBRH01199348">
    <property type="protein sequence ID" value="JAD98547.1"/>
    <property type="molecule type" value="Transcribed_RNA"/>
</dbReference>
<reference evidence="1" key="1">
    <citation type="submission" date="2014-09" db="EMBL/GenBank/DDBJ databases">
        <authorList>
            <person name="Magalhaes I.L.F."/>
            <person name="Oliveira U."/>
            <person name="Santos F.R."/>
            <person name="Vidigal T.H.D.A."/>
            <person name="Brescovit A.D."/>
            <person name="Santos A.J."/>
        </authorList>
    </citation>
    <scope>NUCLEOTIDE SEQUENCE</scope>
    <source>
        <tissue evidence="1">Shoot tissue taken approximately 20 cm above the soil surface</tissue>
    </source>
</reference>
<reference evidence="1" key="2">
    <citation type="journal article" date="2015" name="Data Brief">
        <title>Shoot transcriptome of the giant reed, Arundo donax.</title>
        <authorList>
            <person name="Barrero R.A."/>
            <person name="Guerrero F.D."/>
            <person name="Moolhuijzen P."/>
            <person name="Goolsby J.A."/>
            <person name="Tidwell J."/>
            <person name="Bellgard S.E."/>
            <person name="Bellgard M.I."/>
        </authorList>
    </citation>
    <scope>NUCLEOTIDE SEQUENCE</scope>
    <source>
        <tissue evidence="1">Shoot tissue taken approximately 20 cm above the soil surface</tissue>
    </source>
</reference>
<dbReference type="AlphaFoldDB" id="A0A0A9ER99"/>
<proteinExistence type="predicted"/>
<organism evidence="1">
    <name type="scientific">Arundo donax</name>
    <name type="common">Giant reed</name>
    <name type="synonym">Donax arundinaceus</name>
    <dbReference type="NCBI Taxonomy" id="35708"/>
    <lineage>
        <taxon>Eukaryota</taxon>
        <taxon>Viridiplantae</taxon>
        <taxon>Streptophyta</taxon>
        <taxon>Embryophyta</taxon>
        <taxon>Tracheophyta</taxon>
        <taxon>Spermatophyta</taxon>
        <taxon>Magnoliopsida</taxon>
        <taxon>Liliopsida</taxon>
        <taxon>Poales</taxon>
        <taxon>Poaceae</taxon>
        <taxon>PACMAD clade</taxon>
        <taxon>Arundinoideae</taxon>
        <taxon>Arundineae</taxon>
        <taxon>Arundo</taxon>
    </lineage>
</organism>
<name>A0A0A9ER99_ARUDO</name>
<protein>
    <submittedName>
        <fullName evidence="1">Uncharacterized protein</fullName>
    </submittedName>
</protein>
<sequence length="18" mass="1971">MIQTANSNNPTKIFYATG</sequence>